<keyword evidence="1" id="KW-0813">Transport</keyword>
<sequence>MDLELLAICALTFVIHLIGALAYAVRIAGVRTRRIAISFALFNILVLVSRTSNSFQGPFLAKRIEEDLASPLTAHVLSDLRWILLTATLATLVGALAVPTFQRLFSRAVLHFQVHRSIAKMLLHGFAKGGLGAVREALTPPRVRQVTALKGGTGLPIRVIAMNVAAQALLTVGIYATFYAGYLEPDFRVTASSLSAVVNGVATLLLFVFIDPQLSVMTDDVVDGRVSEPAFRRAVVALSISRVAGTLVAQALLVPAAYLVVFVARSI</sequence>
<keyword evidence="1" id="KW-0573">Peptidoglycan synthesis</keyword>
<evidence type="ECO:0000256" key="1">
    <source>
        <dbReference type="HAMAP-Rule" id="MF_02077"/>
    </source>
</evidence>
<reference evidence="2 3" key="1">
    <citation type="submission" date="2018-03" db="EMBL/GenBank/DDBJ databases">
        <title>The draft genome of Sphingosinicella sp. GL-C-18.</title>
        <authorList>
            <person name="Liu L."/>
            <person name="Li L."/>
            <person name="Liang L."/>
            <person name="Zhang X."/>
            <person name="Wang T."/>
        </authorList>
    </citation>
    <scope>NUCLEOTIDE SEQUENCE [LARGE SCALE GENOMIC DNA]</scope>
    <source>
        <strain evidence="2 3">GL-C-18</strain>
    </source>
</reference>
<keyword evidence="1" id="KW-1133">Transmembrane helix</keyword>
<dbReference type="AlphaFoldDB" id="A0A2P7R093"/>
<feature type="transmembrane region" description="Helical" evidence="1">
    <location>
        <begin position="80"/>
        <end position="98"/>
    </location>
</feature>
<comment type="caution">
    <text evidence="2">The sequence shown here is derived from an EMBL/GenBank/DDBJ whole genome shotgun (WGS) entry which is preliminary data.</text>
</comment>
<comment type="similarity">
    <text evidence="1">Belongs to the Amj family.</text>
</comment>
<evidence type="ECO:0000313" key="2">
    <source>
        <dbReference type="EMBL" id="PSJ43631.1"/>
    </source>
</evidence>
<feature type="transmembrane region" description="Helical" evidence="1">
    <location>
        <begin position="189"/>
        <end position="210"/>
    </location>
</feature>
<organism evidence="2 3">
    <name type="scientific">Allosphingosinicella deserti</name>
    <dbReference type="NCBI Taxonomy" id="2116704"/>
    <lineage>
        <taxon>Bacteria</taxon>
        <taxon>Pseudomonadati</taxon>
        <taxon>Pseudomonadota</taxon>
        <taxon>Alphaproteobacteria</taxon>
        <taxon>Sphingomonadales</taxon>
        <taxon>Sphingomonadaceae</taxon>
        <taxon>Allosphingosinicella</taxon>
    </lineage>
</organism>
<dbReference type="GO" id="GO:0071555">
    <property type="term" value="P:cell wall organization"/>
    <property type="evidence" value="ECO:0007669"/>
    <property type="project" value="UniProtKB-KW"/>
</dbReference>
<protein>
    <recommendedName>
        <fullName evidence="1">Lipid II flippase Amj</fullName>
    </recommendedName>
</protein>
<feature type="transmembrane region" description="Helical" evidence="1">
    <location>
        <begin position="159"/>
        <end position="183"/>
    </location>
</feature>
<feature type="transmembrane region" description="Helical" evidence="1">
    <location>
        <begin position="243"/>
        <end position="264"/>
    </location>
</feature>
<keyword evidence="1" id="KW-0133">Cell shape</keyword>
<dbReference type="GO" id="GO:0005886">
    <property type="term" value="C:plasma membrane"/>
    <property type="evidence" value="ECO:0007669"/>
    <property type="project" value="UniProtKB-SubCell"/>
</dbReference>
<comment type="subcellular location">
    <subcellularLocation>
        <location evidence="1">Cell membrane</location>
        <topology evidence="1">Multi-pass membrane protein</topology>
    </subcellularLocation>
</comment>
<evidence type="ECO:0000313" key="3">
    <source>
        <dbReference type="Proteomes" id="UP000241167"/>
    </source>
</evidence>
<keyword evidence="1" id="KW-1003">Cell membrane</keyword>
<keyword evidence="1" id="KW-0472">Membrane</keyword>
<dbReference type="GO" id="GO:0015648">
    <property type="term" value="F:lipid-linked peptidoglycan transporter activity"/>
    <property type="evidence" value="ECO:0007669"/>
    <property type="project" value="UniProtKB-UniRule"/>
</dbReference>
<proteinExistence type="inferred from homology"/>
<accession>A0A2P7R093</accession>
<dbReference type="Pfam" id="PF10997">
    <property type="entry name" value="Amj"/>
    <property type="match status" value="1"/>
</dbReference>
<keyword evidence="1" id="KW-0961">Cell wall biogenesis/degradation</keyword>
<comment type="pathway">
    <text evidence="1">Cell wall biogenesis; peptidoglycan biosynthesis.</text>
</comment>
<dbReference type="GO" id="GO:0009252">
    <property type="term" value="P:peptidoglycan biosynthetic process"/>
    <property type="evidence" value="ECO:0007669"/>
    <property type="project" value="UniProtKB-UniRule"/>
</dbReference>
<dbReference type="HAMAP" id="MF_02077">
    <property type="entry name" value="Amj_flippase"/>
    <property type="match status" value="1"/>
</dbReference>
<dbReference type="InterPro" id="IPR021260">
    <property type="entry name" value="Amj"/>
</dbReference>
<keyword evidence="3" id="KW-1185">Reference proteome</keyword>
<dbReference type="GO" id="GO:0008360">
    <property type="term" value="P:regulation of cell shape"/>
    <property type="evidence" value="ECO:0007669"/>
    <property type="project" value="UniProtKB-KW"/>
</dbReference>
<comment type="function">
    <text evidence="1">Involved in peptidoglycan biosynthesis. Transports lipid-linked peptidoglycan precursors from the inner to the outer leaflet of the cytoplasmic membrane.</text>
</comment>
<feature type="transmembrane region" description="Helical" evidence="1">
    <location>
        <begin position="6"/>
        <end position="28"/>
    </location>
</feature>
<keyword evidence="1" id="KW-0812">Transmembrane</keyword>
<dbReference type="RefSeq" id="WP_106511654.1">
    <property type="nucleotide sequence ID" value="NZ_PXYI01000001.1"/>
</dbReference>
<dbReference type="OrthoDB" id="7888986at2"/>
<dbReference type="Proteomes" id="UP000241167">
    <property type="component" value="Unassembled WGS sequence"/>
</dbReference>
<comment type="caution">
    <text evidence="1">Lacks conserved residue(s) required for the propagation of feature annotation.</text>
</comment>
<gene>
    <name evidence="1" type="primary">amj</name>
    <name evidence="2" type="ORF">C7I55_02535</name>
</gene>
<name>A0A2P7R093_9SPHN</name>
<dbReference type="UniPathway" id="UPA00219"/>
<dbReference type="EMBL" id="PXYI01000001">
    <property type="protein sequence ID" value="PSJ43631.1"/>
    <property type="molecule type" value="Genomic_DNA"/>
</dbReference>